<gene>
    <name evidence="1" type="ORF">RSPPHO_02529</name>
</gene>
<dbReference type="Proteomes" id="UP000033220">
    <property type="component" value="Chromosome DSM 122"/>
</dbReference>
<sequence length="72" mass="8107">MNLFLARGARIAATWSSTLHKSLGEVIANELLDVEVCAYDRAAELVEQYGEHHLARQIRDLESRQDAAREVV</sequence>
<dbReference type="RefSeq" id="WP_014415786.1">
    <property type="nucleotide sequence ID" value="NC_017059.1"/>
</dbReference>
<reference evidence="1 2" key="1">
    <citation type="submission" date="2012-02" db="EMBL/GenBank/DDBJ databases">
        <title>Shotgun genome sequence of Phaeospirillum photometricum DSM 122.</title>
        <authorList>
            <person name="Duquesne K."/>
            <person name="Sturgis J."/>
        </authorList>
    </citation>
    <scope>NUCLEOTIDE SEQUENCE [LARGE SCALE GENOMIC DNA]</scope>
    <source>
        <strain evidence="2">DSM122</strain>
    </source>
</reference>
<proteinExistence type="predicted"/>
<accession>H6SMM0</accession>
<evidence type="ECO:0000313" key="2">
    <source>
        <dbReference type="Proteomes" id="UP000033220"/>
    </source>
</evidence>
<dbReference type="PATRIC" id="fig|1150469.3.peg.2876"/>
<dbReference type="EMBL" id="HE663493">
    <property type="protein sequence ID" value="CCG09155.1"/>
    <property type="molecule type" value="Genomic_DNA"/>
</dbReference>
<dbReference type="AlphaFoldDB" id="H6SMM0"/>
<protein>
    <submittedName>
        <fullName evidence="1">Uncharacterized protein</fullName>
    </submittedName>
</protein>
<dbReference type="KEGG" id="rpm:RSPPHO_02529"/>
<name>H6SMM0_PARPM</name>
<dbReference type="HOGENOM" id="CLU_2719707_0_0_5"/>
<keyword evidence="2" id="KW-1185">Reference proteome</keyword>
<organism evidence="1 2">
    <name type="scientific">Pararhodospirillum photometricum DSM 122</name>
    <dbReference type="NCBI Taxonomy" id="1150469"/>
    <lineage>
        <taxon>Bacteria</taxon>
        <taxon>Pseudomonadati</taxon>
        <taxon>Pseudomonadota</taxon>
        <taxon>Alphaproteobacteria</taxon>
        <taxon>Rhodospirillales</taxon>
        <taxon>Rhodospirillaceae</taxon>
        <taxon>Pararhodospirillum</taxon>
    </lineage>
</organism>
<evidence type="ECO:0000313" key="1">
    <source>
        <dbReference type="EMBL" id="CCG09155.1"/>
    </source>
</evidence>